<accession>A0A835AGW5</accession>
<name>A0A835AGW5_9POAL</name>
<protein>
    <recommendedName>
        <fullName evidence="2">PIR2-like helical domain-containing protein</fullName>
    </recommendedName>
</protein>
<evidence type="ECO:0000256" key="1">
    <source>
        <dbReference type="SAM" id="MobiDB-lite"/>
    </source>
</evidence>
<dbReference type="Proteomes" id="UP000636709">
    <property type="component" value="Unassembled WGS sequence"/>
</dbReference>
<feature type="region of interest" description="Disordered" evidence="1">
    <location>
        <begin position="285"/>
        <end position="307"/>
    </location>
</feature>
<feature type="domain" description="PIR2-like helical" evidence="2">
    <location>
        <begin position="474"/>
        <end position="564"/>
    </location>
</feature>
<dbReference type="PANTHER" id="PTHR33120:SF57">
    <property type="entry name" value="PIR2-LIKE HELICAL DOMAIN-CONTAINING PROTEIN"/>
    <property type="match status" value="1"/>
</dbReference>
<feature type="domain" description="PIR2-like helical" evidence="2">
    <location>
        <begin position="253"/>
        <end position="348"/>
    </location>
</feature>
<dbReference type="PANTHER" id="PTHR33120">
    <property type="entry name" value="EXPRESSED PROTEIN-RELATED"/>
    <property type="match status" value="1"/>
</dbReference>
<comment type="caution">
    <text evidence="3">The sequence shown here is derived from an EMBL/GenBank/DDBJ whole genome shotgun (WGS) entry which is preliminary data.</text>
</comment>
<reference evidence="3" key="1">
    <citation type="submission" date="2020-07" db="EMBL/GenBank/DDBJ databases">
        <title>Genome sequence and genetic diversity analysis of an under-domesticated orphan crop, white fonio (Digitaria exilis).</title>
        <authorList>
            <person name="Bennetzen J.L."/>
            <person name="Chen S."/>
            <person name="Ma X."/>
            <person name="Wang X."/>
            <person name="Yssel A.E.J."/>
            <person name="Chaluvadi S.R."/>
            <person name="Johnson M."/>
            <person name="Gangashetty P."/>
            <person name="Hamidou F."/>
            <person name="Sanogo M.D."/>
            <person name="Zwaenepoel A."/>
            <person name="Wallace J."/>
            <person name="Van De Peer Y."/>
            <person name="Van Deynze A."/>
        </authorList>
    </citation>
    <scope>NUCLEOTIDE SEQUENCE</scope>
    <source>
        <tissue evidence="3">Leaves</tissue>
    </source>
</reference>
<evidence type="ECO:0000259" key="2">
    <source>
        <dbReference type="Pfam" id="PF20235"/>
    </source>
</evidence>
<proteinExistence type="predicted"/>
<sequence>MPALLLKGSLLNHGVRPVLTLSLPRHRISGFYSDLPPRSDLPTHARIFRFAQRLRKGSSPPAVPTFVLEGEKLTSDVHNSPKGRLLVLDLEHEEESNGEGRRAWGSFLLGEDGDVVEQLAGVELRRPSGEAPARWKGGGVAPWSLLSTLERERGEREWEWRVRWGKDELQLSSPWEVTVQKMRCHWGFPELPTSSRKFRFSPEHGSSSVIPRVYGPRTLEDDFYLDEKKDEIQTVLAKIEGIYSRVKLDKELVMGNGFCFGLLDPVTNILVNSVISKAKAAAAPADAAPPPADGGGAGRKRPRADRDMNRRSHDGLVAFLTCLFPYLPDAEARVYLYVAEVDPLVAALLVVNHRQMRQFGFCSGITVAAVETALRCAAVAANHPDPSRLVLGWKLLSHGLQKFVSEISSKESDTTTVARHVLSTVNFTGASSDTELQLKEPWELAESRLHGNGNQIVRELPPAQGAMKRMLLATIHGFHLQALARLPTAELSSRYHRSLLEGGYCYGPLDPVSNIIVNTVWYDQNFPAGKQVTLDMISTACLWRVAARSLYGLVSFLCTRYQNIACWCPGPTFKLLIPTFWMMFLTETVS</sequence>
<keyword evidence="4" id="KW-1185">Reference proteome</keyword>
<organism evidence="3 4">
    <name type="scientific">Digitaria exilis</name>
    <dbReference type="NCBI Taxonomy" id="1010633"/>
    <lineage>
        <taxon>Eukaryota</taxon>
        <taxon>Viridiplantae</taxon>
        <taxon>Streptophyta</taxon>
        <taxon>Embryophyta</taxon>
        <taxon>Tracheophyta</taxon>
        <taxon>Spermatophyta</taxon>
        <taxon>Magnoliopsida</taxon>
        <taxon>Liliopsida</taxon>
        <taxon>Poales</taxon>
        <taxon>Poaceae</taxon>
        <taxon>PACMAD clade</taxon>
        <taxon>Panicoideae</taxon>
        <taxon>Panicodae</taxon>
        <taxon>Paniceae</taxon>
        <taxon>Anthephorinae</taxon>
        <taxon>Digitaria</taxon>
    </lineage>
</organism>
<dbReference type="AlphaFoldDB" id="A0A835AGW5"/>
<dbReference type="Pfam" id="PF20235">
    <property type="entry name" value="PIR2-like_helical"/>
    <property type="match status" value="2"/>
</dbReference>
<dbReference type="OrthoDB" id="696224at2759"/>
<evidence type="ECO:0000313" key="4">
    <source>
        <dbReference type="Proteomes" id="UP000636709"/>
    </source>
</evidence>
<dbReference type="EMBL" id="JACEFO010002381">
    <property type="protein sequence ID" value="KAF8662122.1"/>
    <property type="molecule type" value="Genomic_DNA"/>
</dbReference>
<dbReference type="InterPro" id="IPR046527">
    <property type="entry name" value="PIR2-like_helical"/>
</dbReference>
<evidence type="ECO:0000313" key="3">
    <source>
        <dbReference type="EMBL" id="KAF8662122.1"/>
    </source>
</evidence>
<gene>
    <name evidence="3" type="ORF">HU200_056314</name>
</gene>